<reference evidence="2" key="2">
    <citation type="submission" date="2023-05" db="EMBL/GenBank/DDBJ databases">
        <authorList>
            <consortium name="Lawrence Berkeley National Laboratory"/>
            <person name="Steindorff A."/>
            <person name="Hensen N."/>
            <person name="Bonometti L."/>
            <person name="Westerberg I."/>
            <person name="Brannstrom I.O."/>
            <person name="Guillou S."/>
            <person name="Cros-Aarteil S."/>
            <person name="Calhoun S."/>
            <person name="Haridas S."/>
            <person name="Kuo A."/>
            <person name="Mondo S."/>
            <person name="Pangilinan J."/>
            <person name="Riley R."/>
            <person name="Labutti K."/>
            <person name="Andreopoulos B."/>
            <person name="Lipzen A."/>
            <person name="Chen C."/>
            <person name="Yanf M."/>
            <person name="Daum C."/>
            <person name="Ng V."/>
            <person name="Clum A."/>
            <person name="Ohm R."/>
            <person name="Martin F."/>
            <person name="Silar P."/>
            <person name="Natvig D."/>
            <person name="Lalanne C."/>
            <person name="Gautier V."/>
            <person name="Ament-Velasquez S.L."/>
            <person name="Kruys A."/>
            <person name="Hutchinson M.I."/>
            <person name="Powell A.J."/>
            <person name="Barry K."/>
            <person name="Miller A.N."/>
            <person name="Grigoriev I.V."/>
            <person name="Debuchy R."/>
            <person name="Gladieux P."/>
            <person name="Thoren M.H."/>
            <person name="Johannesson H."/>
        </authorList>
    </citation>
    <scope>NUCLEOTIDE SEQUENCE</scope>
    <source>
        <strain evidence="2">CBS 757.83</strain>
    </source>
</reference>
<dbReference type="PANTHER" id="PTHR38644:SF1">
    <property type="entry name" value="EXPRESSED PROTEIN"/>
    <property type="match status" value="1"/>
</dbReference>
<dbReference type="Pfam" id="PF23868">
    <property type="entry name" value="Mmc1_C"/>
    <property type="match status" value="1"/>
</dbReference>
<dbReference type="PANTHER" id="PTHR38644">
    <property type="entry name" value="EXPRESSED PROTEIN"/>
    <property type="match status" value="1"/>
</dbReference>
<keyword evidence="3" id="KW-1185">Reference proteome</keyword>
<proteinExistence type="predicted"/>
<dbReference type="Proteomes" id="UP001305647">
    <property type="component" value="Unassembled WGS sequence"/>
</dbReference>
<dbReference type="Pfam" id="PF23867">
    <property type="entry name" value="Mmc1_N"/>
    <property type="match status" value="1"/>
</dbReference>
<comment type="caution">
    <text evidence="2">The sequence shown here is derived from an EMBL/GenBank/DDBJ whole genome shotgun (WGS) entry which is preliminary data.</text>
</comment>
<evidence type="ECO:0000313" key="2">
    <source>
        <dbReference type="EMBL" id="KAK4103986.1"/>
    </source>
</evidence>
<protein>
    <recommendedName>
        <fullName evidence="1">Mmc1 C-terminal domain-containing protein</fullName>
    </recommendedName>
</protein>
<dbReference type="InterPro" id="IPR056196">
    <property type="entry name" value="Mmc1_C"/>
</dbReference>
<dbReference type="AlphaFoldDB" id="A0AAN6Q6U8"/>
<evidence type="ECO:0000259" key="1">
    <source>
        <dbReference type="Pfam" id="PF23868"/>
    </source>
</evidence>
<reference evidence="2" key="1">
    <citation type="journal article" date="2023" name="Mol. Phylogenet. Evol.">
        <title>Genome-scale phylogeny and comparative genomics of the fungal order Sordariales.</title>
        <authorList>
            <person name="Hensen N."/>
            <person name="Bonometti L."/>
            <person name="Westerberg I."/>
            <person name="Brannstrom I.O."/>
            <person name="Guillou S."/>
            <person name="Cros-Aarteil S."/>
            <person name="Calhoun S."/>
            <person name="Haridas S."/>
            <person name="Kuo A."/>
            <person name="Mondo S."/>
            <person name="Pangilinan J."/>
            <person name="Riley R."/>
            <person name="LaButti K."/>
            <person name="Andreopoulos B."/>
            <person name="Lipzen A."/>
            <person name="Chen C."/>
            <person name="Yan M."/>
            <person name="Daum C."/>
            <person name="Ng V."/>
            <person name="Clum A."/>
            <person name="Steindorff A."/>
            <person name="Ohm R.A."/>
            <person name="Martin F."/>
            <person name="Silar P."/>
            <person name="Natvig D.O."/>
            <person name="Lalanne C."/>
            <person name="Gautier V."/>
            <person name="Ament-Velasquez S.L."/>
            <person name="Kruys A."/>
            <person name="Hutchinson M.I."/>
            <person name="Powell A.J."/>
            <person name="Barry K."/>
            <person name="Miller A.N."/>
            <person name="Grigoriev I.V."/>
            <person name="Debuchy R."/>
            <person name="Gladieux P."/>
            <person name="Hiltunen Thoren M."/>
            <person name="Johannesson H."/>
        </authorList>
    </citation>
    <scope>NUCLEOTIDE SEQUENCE</scope>
    <source>
        <strain evidence="2">CBS 757.83</strain>
    </source>
</reference>
<name>A0AAN6Q6U8_9PEZI</name>
<gene>
    <name evidence="2" type="ORF">N658DRAFT_238383</name>
</gene>
<organism evidence="2 3">
    <name type="scientific">Parathielavia hyrcaniae</name>
    <dbReference type="NCBI Taxonomy" id="113614"/>
    <lineage>
        <taxon>Eukaryota</taxon>
        <taxon>Fungi</taxon>
        <taxon>Dikarya</taxon>
        <taxon>Ascomycota</taxon>
        <taxon>Pezizomycotina</taxon>
        <taxon>Sordariomycetes</taxon>
        <taxon>Sordariomycetidae</taxon>
        <taxon>Sordariales</taxon>
        <taxon>Chaetomiaceae</taxon>
        <taxon>Parathielavia</taxon>
    </lineage>
</organism>
<sequence length="670" mass="72415">MLPALALHRALSRSRGFQSQLANPPSICLFCSFAPRRHLPSSPSPTLLRPRRGPLVSLPELYRRSQSTSPGSKPRQDLHRALLDLQAHAPNHTNLPRLQLALRNLSEPPGHESIRVAFLSVPTGAASSSSNNANTNNKSSVIAQRLLRLALADPLSPAAEWEAQLEAHDARRHPLIVRVAVEARGFLQQKEEEGARDDDDDGTVKVVSGVKEHVIPELRVSTPLLRGAGVEMLVAEASGLPVDGRDVVDDAVLVPMVDMAVTTAGHVAAVGTPVHMAVLVGDGVLGAAAILGMPMVHGRDVLTAVVNFTRAVGKEDLADCPLVAVNVDAGRKGLELFRADVGNAMEFEALWSEANVGRISEWLQKSVLSGGEGFTKPAARNLIDSLLRNARAAVQEGEARELTEDLQSKGSPGAMADLDKALAEWAHNAHLELQQQLDVAFTTRPWSKLGWWKLFWRADDVGMVTSELVALRFLTEAEKAMIYLAGRIQEAGIVEGQQGQPLYSGPASSHCSTGTEWPDTVAPNMVAKWPTHIPYTRNYLQEKTVPALQALAQKLVVQAASLAGLSTALAGLSYLSSLGAYECGAIAALGIALSFKRFQGKWDAAREYWEEEVREEGRKAIRATEARVAKVLDQAGKTAGPQAQRTAQIERLKKVEDIIKRAEEALAQMR</sequence>
<dbReference type="EMBL" id="MU863627">
    <property type="protein sequence ID" value="KAK4103986.1"/>
    <property type="molecule type" value="Genomic_DNA"/>
</dbReference>
<accession>A0AAN6Q6U8</accession>
<feature type="domain" description="Mmc1 C-terminal" evidence="1">
    <location>
        <begin position="419"/>
        <end position="618"/>
    </location>
</feature>
<evidence type="ECO:0000313" key="3">
    <source>
        <dbReference type="Proteomes" id="UP001305647"/>
    </source>
</evidence>